<dbReference type="InterPro" id="IPR050571">
    <property type="entry name" value="Class-IV_PLP-Dep_Aminotrnsfr"/>
</dbReference>
<dbReference type="Proteomes" id="UP000320176">
    <property type="component" value="Unassembled WGS sequence"/>
</dbReference>
<dbReference type="SUPFAM" id="SSF56752">
    <property type="entry name" value="D-aminoacid aminotransferase-like PLP-dependent enzymes"/>
    <property type="match status" value="1"/>
</dbReference>
<dbReference type="Pfam" id="PF01063">
    <property type="entry name" value="Aminotran_4"/>
    <property type="match status" value="1"/>
</dbReference>
<reference evidence="2 3" key="1">
    <citation type="submission" date="2019-02" db="EMBL/GenBank/DDBJ databases">
        <title>Deep-cultivation of Planctomycetes and their phenomic and genomic characterization uncovers novel biology.</title>
        <authorList>
            <person name="Wiegand S."/>
            <person name="Jogler M."/>
            <person name="Boedeker C."/>
            <person name="Pinto D."/>
            <person name="Vollmers J."/>
            <person name="Rivas-Marin E."/>
            <person name="Kohn T."/>
            <person name="Peeters S.H."/>
            <person name="Heuer A."/>
            <person name="Rast P."/>
            <person name="Oberbeckmann S."/>
            <person name="Bunk B."/>
            <person name="Jeske O."/>
            <person name="Meyerdierks A."/>
            <person name="Storesund J.E."/>
            <person name="Kallscheuer N."/>
            <person name="Luecker S."/>
            <person name="Lage O.M."/>
            <person name="Pohl T."/>
            <person name="Merkel B.J."/>
            <person name="Hornburger P."/>
            <person name="Mueller R.-W."/>
            <person name="Bruemmer F."/>
            <person name="Labrenz M."/>
            <person name="Spormann A.M."/>
            <person name="Op Den Camp H."/>
            <person name="Overmann J."/>
            <person name="Amann R."/>
            <person name="Jetten M.S.M."/>
            <person name="Mascher T."/>
            <person name="Medema M.H."/>
            <person name="Devos D.P."/>
            <person name="Kaster A.-K."/>
            <person name="Ovreas L."/>
            <person name="Rohde M."/>
            <person name="Galperin M.Y."/>
            <person name="Jogler C."/>
        </authorList>
    </citation>
    <scope>NUCLEOTIDE SEQUENCE [LARGE SCALE GENOMIC DNA]</scope>
    <source>
        <strain evidence="2 3">Pla52n</strain>
    </source>
</reference>
<keyword evidence="2" id="KW-0032">Aminotransferase</keyword>
<evidence type="ECO:0000313" key="2">
    <source>
        <dbReference type="EMBL" id="TWU02577.1"/>
    </source>
</evidence>
<dbReference type="OrthoDB" id="9805628at2"/>
<organism evidence="2 3">
    <name type="scientific">Stieleria varia</name>
    <dbReference type="NCBI Taxonomy" id="2528005"/>
    <lineage>
        <taxon>Bacteria</taxon>
        <taxon>Pseudomonadati</taxon>
        <taxon>Planctomycetota</taxon>
        <taxon>Planctomycetia</taxon>
        <taxon>Pirellulales</taxon>
        <taxon>Pirellulaceae</taxon>
        <taxon>Stieleria</taxon>
    </lineage>
</organism>
<evidence type="ECO:0000256" key="1">
    <source>
        <dbReference type="ARBA" id="ARBA00009320"/>
    </source>
</evidence>
<dbReference type="PANTHER" id="PTHR42743">
    <property type="entry name" value="AMINO-ACID AMINOTRANSFERASE"/>
    <property type="match status" value="1"/>
</dbReference>
<dbReference type="InterPro" id="IPR001544">
    <property type="entry name" value="Aminotrans_IV"/>
</dbReference>
<dbReference type="GO" id="GO:0046394">
    <property type="term" value="P:carboxylic acid biosynthetic process"/>
    <property type="evidence" value="ECO:0007669"/>
    <property type="project" value="UniProtKB-ARBA"/>
</dbReference>
<accession>A0A5C6AT24</accession>
<name>A0A5C6AT24_9BACT</name>
<proteinExistence type="inferred from homology"/>
<dbReference type="Gene3D" id="3.20.10.10">
    <property type="entry name" value="D-amino Acid Aminotransferase, subunit A, domain 2"/>
    <property type="match status" value="1"/>
</dbReference>
<gene>
    <name evidence="2" type="primary">dat</name>
    <name evidence="2" type="ORF">Pla52n_36270</name>
</gene>
<keyword evidence="3" id="KW-1185">Reference proteome</keyword>
<dbReference type="EMBL" id="SJPN01000004">
    <property type="protein sequence ID" value="TWU02577.1"/>
    <property type="molecule type" value="Genomic_DNA"/>
</dbReference>
<protein>
    <submittedName>
        <fullName evidence="2">D-alanine aminotransferase</fullName>
        <ecNumber evidence="2">2.6.1.21</ecNumber>
    </submittedName>
</protein>
<dbReference type="GO" id="GO:0047810">
    <property type="term" value="F:D-alanine-2-oxoglutarate aminotransferase activity"/>
    <property type="evidence" value="ECO:0007669"/>
    <property type="project" value="UniProtKB-EC"/>
</dbReference>
<comment type="similarity">
    <text evidence="1">Belongs to the class-IV pyridoxal-phosphate-dependent aminotransferase family.</text>
</comment>
<dbReference type="PANTHER" id="PTHR42743:SF4">
    <property type="entry name" value="BRANCHED-CHAIN-AMINO-ACID AMINOTRANSFERASE-RELATED"/>
    <property type="match status" value="1"/>
</dbReference>
<evidence type="ECO:0000313" key="3">
    <source>
        <dbReference type="Proteomes" id="UP000320176"/>
    </source>
</evidence>
<dbReference type="AlphaFoldDB" id="A0A5C6AT24"/>
<dbReference type="Gene3D" id="3.30.470.10">
    <property type="match status" value="1"/>
</dbReference>
<sequence length="295" mass="32145">MPPIPVSDAVPTGKPEWAFLSGAWVRPDELTISADDIGFRQAVIAVERMRTYDGRLFEVDAHLDRWQQTSAALLLGDLPDKETLKSLFAELLQRNSDWVSRQGDVGLTMFATPGVASENRSTLAVHLQSLDHDRIHLHHSLGQPVVITPVVQPPPESWSRQIKVRCRLHYYLADQFAKASDVNAIGLLLDADGSVTETSVCNVAVVREGSILSPVDSQILGGVTQAFIERIAARLAITWEKGVITPEMLSLADEVLLMGTDTGLWFANSINGAMIADGTAGPVCRRLQDAFAAAR</sequence>
<dbReference type="EC" id="2.6.1.21" evidence="2"/>
<keyword evidence="2" id="KW-0808">Transferase</keyword>
<dbReference type="RefSeq" id="WP_146520879.1">
    <property type="nucleotide sequence ID" value="NZ_CP151726.1"/>
</dbReference>
<dbReference type="InterPro" id="IPR043132">
    <property type="entry name" value="BCAT-like_C"/>
</dbReference>
<dbReference type="InterPro" id="IPR043131">
    <property type="entry name" value="BCAT-like_N"/>
</dbReference>
<dbReference type="InterPro" id="IPR036038">
    <property type="entry name" value="Aminotransferase-like"/>
</dbReference>
<comment type="caution">
    <text evidence="2">The sequence shown here is derived from an EMBL/GenBank/DDBJ whole genome shotgun (WGS) entry which is preliminary data.</text>
</comment>